<gene>
    <name evidence="2" type="ORF">A5N15_07390</name>
</gene>
<dbReference type="EMBL" id="LWGZ01000649">
    <property type="protein sequence ID" value="OAX59305.1"/>
    <property type="molecule type" value="Genomic_DNA"/>
</dbReference>
<protein>
    <submittedName>
        <fullName evidence="2">Uncharacterized protein</fullName>
    </submittedName>
</protein>
<evidence type="ECO:0000256" key="1">
    <source>
        <dbReference type="SAM" id="Phobius"/>
    </source>
</evidence>
<name>A0A657IUT4_9MICC</name>
<dbReference type="AlphaFoldDB" id="A0A657IUT4"/>
<reference evidence="2 3" key="1">
    <citation type="submission" date="2016-04" db="EMBL/GenBank/DDBJ databases">
        <title>Identification of putative biosynthetic pathways for the production of bioactive secondary metabolites by the marine actinomycete Kocuria kristinae RUTW2-3.</title>
        <authorList>
            <person name="Waterworth S.C."/>
            <person name="Walmsley T.A."/>
            <person name="Matongo T."/>
            <person name="Davies-Coleman M.T."/>
            <person name="Dorrington R.A."/>
        </authorList>
    </citation>
    <scope>NUCLEOTIDE SEQUENCE [LARGE SCALE GENOMIC DNA]</scope>
    <source>
        <strain evidence="2 3">RUTW4-5</strain>
    </source>
</reference>
<sequence>MWIWYAPIGALSFFGKVLVDSWGGPGGDVQAAIQKIGQLLGMLGAGIMALIGRDQTIIRRLTLALAFVVMFNPMIQAWYVVWLIPFFAATGIRADWHVDFYFLTTLFFMLWAVSDQLDVFPYLDLDLNMGRLVAIVVALVYAVYLMFLDPSTRRVFRRRHRGAAVV</sequence>
<feature type="transmembrane region" description="Helical" evidence="1">
    <location>
        <begin position="100"/>
        <end position="117"/>
    </location>
</feature>
<dbReference type="Proteomes" id="UP000092021">
    <property type="component" value="Unassembled WGS sequence"/>
</dbReference>
<keyword evidence="1" id="KW-1133">Transmembrane helix</keyword>
<comment type="caution">
    <text evidence="2">The sequence shown here is derived from an EMBL/GenBank/DDBJ whole genome shotgun (WGS) entry which is preliminary data.</text>
</comment>
<proteinExistence type="predicted"/>
<organism evidence="2 3">
    <name type="scientific">Rothia kristinae</name>
    <dbReference type="NCBI Taxonomy" id="37923"/>
    <lineage>
        <taxon>Bacteria</taxon>
        <taxon>Bacillati</taxon>
        <taxon>Actinomycetota</taxon>
        <taxon>Actinomycetes</taxon>
        <taxon>Micrococcales</taxon>
        <taxon>Micrococcaceae</taxon>
        <taxon>Rothia</taxon>
    </lineage>
</organism>
<keyword evidence="1" id="KW-0472">Membrane</keyword>
<feature type="transmembrane region" description="Helical" evidence="1">
    <location>
        <begin position="63"/>
        <end position="88"/>
    </location>
</feature>
<feature type="transmembrane region" description="Helical" evidence="1">
    <location>
        <begin position="129"/>
        <end position="147"/>
    </location>
</feature>
<evidence type="ECO:0000313" key="2">
    <source>
        <dbReference type="EMBL" id="OAX59305.1"/>
    </source>
</evidence>
<accession>A0A657IUT4</accession>
<keyword evidence="1" id="KW-0812">Transmembrane</keyword>
<evidence type="ECO:0000313" key="3">
    <source>
        <dbReference type="Proteomes" id="UP000092021"/>
    </source>
</evidence>